<comment type="caution">
    <text evidence="1">The sequence shown here is derived from an EMBL/GenBank/DDBJ whole genome shotgun (WGS) entry which is preliminary data.</text>
</comment>
<gene>
    <name evidence="1" type="ORF">M3202_00095</name>
</gene>
<dbReference type="AlphaFoldDB" id="A0A9X2DNH1"/>
<dbReference type="RefSeq" id="WP_251221351.1">
    <property type="nucleotide sequence ID" value="NZ_JAMBOL010000001.1"/>
</dbReference>
<reference evidence="1" key="1">
    <citation type="submission" date="2022-05" db="EMBL/GenBank/DDBJ databases">
        <title>Comparative Genomics of Spacecraft Associated Microbes.</title>
        <authorList>
            <person name="Tran M.T."/>
            <person name="Wright A."/>
            <person name="Seuylemezian A."/>
            <person name="Eisen J."/>
            <person name="Coil D."/>
        </authorList>
    </citation>
    <scope>NUCLEOTIDE SEQUENCE</scope>
    <source>
        <strain evidence="1">214.1.1</strain>
    </source>
</reference>
<protein>
    <submittedName>
        <fullName evidence="1">Uncharacterized protein</fullName>
    </submittedName>
</protein>
<dbReference type="Pfam" id="PF20306">
    <property type="entry name" value="Sp-DndD"/>
    <property type="match status" value="1"/>
</dbReference>
<organism evidence="1 2">
    <name type="scientific">Halalkalibacter oceani</name>
    <dbReference type="NCBI Taxonomy" id="1653776"/>
    <lineage>
        <taxon>Bacteria</taxon>
        <taxon>Bacillati</taxon>
        <taxon>Bacillota</taxon>
        <taxon>Bacilli</taxon>
        <taxon>Bacillales</taxon>
        <taxon>Bacillaceae</taxon>
        <taxon>Halalkalibacter</taxon>
    </lineage>
</organism>
<dbReference type="InterPro" id="IPR046882">
    <property type="entry name" value="Sp-DndD"/>
</dbReference>
<dbReference type="Proteomes" id="UP001139179">
    <property type="component" value="Unassembled WGS sequence"/>
</dbReference>
<name>A0A9X2DNH1_9BACI</name>
<proteinExistence type="predicted"/>
<evidence type="ECO:0000313" key="2">
    <source>
        <dbReference type="Proteomes" id="UP001139179"/>
    </source>
</evidence>
<keyword evidence="2" id="KW-1185">Reference proteome</keyword>
<sequence>MKLSTEDKTLLKELCSQHQVNYEKVIKLLDTVQEYEFKDRRTGIYDALRDILRRMPNGEVNHEV</sequence>
<evidence type="ECO:0000313" key="1">
    <source>
        <dbReference type="EMBL" id="MCM3712467.1"/>
    </source>
</evidence>
<dbReference type="EMBL" id="JAMBOL010000001">
    <property type="protein sequence ID" value="MCM3712467.1"/>
    <property type="molecule type" value="Genomic_DNA"/>
</dbReference>
<accession>A0A9X2DNH1</accession>